<proteinExistence type="predicted"/>
<evidence type="ECO:0000313" key="2">
    <source>
        <dbReference type="Proteomes" id="UP001524569"/>
    </source>
</evidence>
<sequence length="73" mass="8381">MDNHSNLIKMANNIGAFFKSEPEHDVAVAGVEQHIRNFWEPRMRKQIVEYIQHGGNELLDIVAEAVKRIAQKP</sequence>
<organism evidence="1 2">
    <name type="scientific">Methylomonas aurea</name>
    <dbReference type="NCBI Taxonomy" id="2952224"/>
    <lineage>
        <taxon>Bacteria</taxon>
        <taxon>Pseudomonadati</taxon>
        <taxon>Pseudomonadota</taxon>
        <taxon>Gammaproteobacteria</taxon>
        <taxon>Methylococcales</taxon>
        <taxon>Methylococcaceae</taxon>
        <taxon>Methylomonas</taxon>
    </lineage>
</organism>
<dbReference type="Pfam" id="PF11390">
    <property type="entry name" value="FdsD"/>
    <property type="match status" value="1"/>
</dbReference>
<dbReference type="EMBL" id="JANIBM010000035">
    <property type="protein sequence ID" value="MCQ8183082.1"/>
    <property type="molecule type" value="Genomic_DNA"/>
</dbReference>
<dbReference type="RefSeq" id="WP_140913036.1">
    <property type="nucleotide sequence ID" value="NZ_JANIBM010000035.1"/>
</dbReference>
<dbReference type="InterPro" id="IPR021074">
    <property type="entry name" value="Formate_DH_dsu"/>
</dbReference>
<dbReference type="Proteomes" id="UP001524569">
    <property type="component" value="Unassembled WGS sequence"/>
</dbReference>
<comment type="caution">
    <text evidence="1">The sequence shown here is derived from an EMBL/GenBank/DDBJ whole genome shotgun (WGS) entry which is preliminary data.</text>
</comment>
<keyword evidence="2" id="KW-1185">Reference proteome</keyword>
<reference evidence="1 2" key="1">
    <citation type="submission" date="2022-07" db="EMBL/GenBank/DDBJ databases">
        <title>Methylomonas rivi sp. nov., Methylomonas rosea sp. nov., Methylomonas aureus sp. nov. and Methylomonas subterranea sp. nov., four novel methanotrophs isolated from a freshwater creek and the deep terrestrial subsurface.</title>
        <authorList>
            <person name="Abin C."/>
            <person name="Sankaranarayanan K."/>
            <person name="Garner C."/>
            <person name="Sindelar R."/>
            <person name="Kotary K."/>
            <person name="Garner R."/>
            <person name="Barclay S."/>
            <person name="Lawson P."/>
            <person name="Krumholz L."/>
        </authorList>
    </citation>
    <scope>NUCLEOTIDE SEQUENCE [LARGE SCALE GENOMIC DNA]</scope>
    <source>
        <strain evidence="1 2">SURF-1</strain>
    </source>
</reference>
<gene>
    <name evidence="1" type="ORF">NP603_18345</name>
</gene>
<name>A0ABT1ULH6_9GAMM</name>
<protein>
    <submittedName>
        <fullName evidence="1">Formate dehydrogenase subunit delta</fullName>
    </submittedName>
</protein>
<accession>A0ABT1ULH6</accession>
<evidence type="ECO:0000313" key="1">
    <source>
        <dbReference type="EMBL" id="MCQ8183082.1"/>
    </source>
</evidence>